<evidence type="ECO:0000259" key="1">
    <source>
        <dbReference type="Pfam" id="PF14292"/>
    </source>
</evidence>
<dbReference type="CDD" id="cd12967">
    <property type="entry name" value="CBM_SusE-F_like_u1"/>
    <property type="match status" value="1"/>
</dbReference>
<dbReference type="EMBL" id="WNXC01000003">
    <property type="protein sequence ID" value="MBB2149609.1"/>
    <property type="molecule type" value="Genomic_DNA"/>
</dbReference>
<evidence type="ECO:0000313" key="3">
    <source>
        <dbReference type="Proteomes" id="UP000636110"/>
    </source>
</evidence>
<accession>A0ABR6EXQ8</accession>
<gene>
    <name evidence="2" type="ORF">GM920_11920</name>
</gene>
<keyword evidence="3" id="KW-1185">Reference proteome</keyword>
<feature type="domain" description="SusE outer membrane protein" evidence="1">
    <location>
        <begin position="23"/>
        <end position="128"/>
    </location>
</feature>
<name>A0ABR6EXQ8_9SPHI</name>
<dbReference type="InterPro" id="IPR025970">
    <property type="entry name" value="SusE"/>
</dbReference>
<reference evidence="2 3" key="1">
    <citation type="submission" date="2019-11" db="EMBL/GenBank/DDBJ databases">
        <title>Description of Pedobacter sp. LMG 31462T.</title>
        <authorList>
            <person name="Carlier A."/>
            <person name="Qi S."/>
            <person name="Vandamme P."/>
        </authorList>
    </citation>
    <scope>NUCLEOTIDE SEQUENCE [LARGE SCALE GENOMIC DNA]</scope>
    <source>
        <strain evidence="2 3">LMG 31462</strain>
    </source>
</reference>
<dbReference type="Gene3D" id="2.60.40.3620">
    <property type="match status" value="2"/>
</dbReference>
<dbReference type="Proteomes" id="UP000636110">
    <property type="component" value="Unassembled WGS sequence"/>
</dbReference>
<proteinExistence type="predicted"/>
<sequence>MKSNIIKYISLVLVAIGLWSCKKDGTELVSNVSPAGTLTASTSALDLSLANAANTAVTLSFPAPVITGVIIPVTTTIQIDRKGKDFSNPTEVVVTTASYAPKVSEINAILLGFGFKAEVPAEIEVRLKSAPAPNAITYSNVLTLKATPYFAASWVYAPGAYNGWGVATADSLVSPDSDGKYTGIINFPTDQLQFKITPKKSWDFSYGVLGGLLSSDGSAGNLAVPKAGTQLISVDLNTKTFSIVEADLWSMTGSATPLGWGSDIDMKFINDGKKTWKVTADLLAGELKFRKNHDYGSNYGGSGGNLVFNSSTNIPVAQAGNYTITFDIPNLKYTLVKN</sequence>
<dbReference type="Pfam" id="PF14292">
    <property type="entry name" value="SusE"/>
    <property type="match status" value="1"/>
</dbReference>
<organism evidence="2 3">
    <name type="scientific">Pedobacter gandavensis</name>
    <dbReference type="NCBI Taxonomy" id="2679963"/>
    <lineage>
        <taxon>Bacteria</taxon>
        <taxon>Pseudomonadati</taxon>
        <taxon>Bacteroidota</taxon>
        <taxon>Sphingobacteriia</taxon>
        <taxon>Sphingobacteriales</taxon>
        <taxon>Sphingobacteriaceae</taxon>
        <taxon>Pedobacter</taxon>
    </lineage>
</organism>
<evidence type="ECO:0000313" key="2">
    <source>
        <dbReference type="EMBL" id="MBB2149609.1"/>
    </source>
</evidence>
<comment type="caution">
    <text evidence="2">The sequence shown here is derived from an EMBL/GenBank/DDBJ whole genome shotgun (WGS) entry which is preliminary data.</text>
</comment>
<dbReference type="RefSeq" id="WP_182957405.1">
    <property type="nucleotide sequence ID" value="NZ_WNXC01000003.1"/>
</dbReference>
<protein>
    <submittedName>
        <fullName evidence="2">SusF/SusE family outer membrane protein</fullName>
    </submittedName>
</protein>